<dbReference type="Proteomes" id="UP001175000">
    <property type="component" value="Unassembled WGS sequence"/>
</dbReference>
<feature type="compositionally biased region" description="Low complexity" evidence="1">
    <location>
        <begin position="412"/>
        <end position="427"/>
    </location>
</feature>
<feature type="transmembrane region" description="Helical" evidence="2">
    <location>
        <begin position="158"/>
        <end position="184"/>
    </location>
</feature>
<feature type="region of interest" description="Disordered" evidence="1">
    <location>
        <begin position="408"/>
        <end position="433"/>
    </location>
</feature>
<feature type="transmembrane region" description="Helical" evidence="2">
    <location>
        <begin position="57"/>
        <end position="78"/>
    </location>
</feature>
<feature type="region of interest" description="Disordered" evidence="1">
    <location>
        <begin position="700"/>
        <end position="760"/>
    </location>
</feature>
<accession>A0AA40C4L4</accession>
<name>A0AA40C4L4_9PEZI</name>
<dbReference type="PROSITE" id="PS50924">
    <property type="entry name" value="MHYT"/>
    <property type="match status" value="1"/>
</dbReference>
<protein>
    <recommendedName>
        <fullName evidence="3">MHYT domain-containing protein</fullName>
    </recommendedName>
</protein>
<dbReference type="EMBL" id="JAULSU010000003">
    <property type="protein sequence ID" value="KAK0624158.1"/>
    <property type="molecule type" value="Genomic_DNA"/>
</dbReference>
<keyword evidence="2" id="KW-1133">Transmembrane helix</keyword>
<feature type="transmembrane region" description="Helical" evidence="2">
    <location>
        <begin position="236"/>
        <end position="256"/>
    </location>
</feature>
<sequence length="930" mass="101599">MDALPSDDLSRYVGQVVPFRFDPAIIVVSYLVSLVGAASTLELVNRRTSRKGLYNHLLLLGASISMGGVSIWCMHYIGNRAITLLNGEPELQITYSPGVTVASLFVPILVLLVAFYVVTLTNAVNWWRIGASGTLSGCAICGMHYLGNASIRNYTCEYVPGNIAGASVIAAAASTIALSLFFVFRAAWTNSWWKRIGCALVLGGAVSGMHWCAAVGTRYRLVELTPASDRDLRNTTVIVVSCLSVASCLLMAILAVSSARARKGYISKAQRVTLAAAVFDRYGRILVNPDGLLPSEEVMSTFVQRSQHDAFSTAHPLFHWVYQASRNWSSIENLTDKMFAHLSRLPHRGRNVRTGIELVDGGGRIVENYDTIVRELFCIAAATLAHKMHENLADVGTLWNEMFATGGAPIRSSTEGPESERSGSSGSDVKTKQDDMVEKGMAYKTHQSHGSLMILVRKLENIRDVDKLEAAGYRFADLRQVAPIICSTMQIRTSRLEEKLRFMSGHAEPTMLEPGVHVGVFTLRGGADGTEFDVLVRDEAHNLLPSVRVPLDKLEPAHTKLLRQLGGQTLAGIRQYLRENILDFSEKSSRGFVVHFQEALADLRVALPDGLFDDAKLVPKAVQVPCISPQDSTRPATCTLITFALTLPPNTTARTPRHRFIPLQFLKIQQLVYQNSPHRAAFARSVHREILPILSSVQPMPTTKVPLSPTNRNTLPQRPPRRSRFKRLRSPHTSRATRDSDNLVSASGEHIASTPSTHSVSSVQLYTIGSGDSDMPFDPSRAQFEQSAELYRKTAPQTQELGGIMISSEITVDVEEDNRPPPAPPPPKDTTQVGGHTRSHSNLKLLRQGSQRVVLQGDGQIGSQPVDGQNVGAQGGAAQMTSSYEDGIEMEDVSTVLGMGLSTVVVKKEGEAVTFVDELFAKCIDTPSRT</sequence>
<dbReference type="PANTHER" id="PTHR35152:SF1">
    <property type="entry name" value="DOMAIN SIGNALLING PROTEIN, PUTATIVE (AFU_ORTHOLOGUE AFUA_5G11310)-RELATED"/>
    <property type="match status" value="1"/>
</dbReference>
<feature type="compositionally biased region" description="Basic residues" evidence="1">
    <location>
        <begin position="719"/>
        <end position="732"/>
    </location>
</feature>
<dbReference type="Pfam" id="PF03707">
    <property type="entry name" value="MHYT"/>
    <property type="match status" value="2"/>
</dbReference>
<organism evidence="4 5">
    <name type="scientific">Immersiella caudata</name>
    <dbReference type="NCBI Taxonomy" id="314043"/>
    <lineage>
        <taxon>Eukaryota</taxon>
        <taxon>Fungi</taxon>
        <taxon>Dikarya</taxon>
        <taxon>Ascomycota</taxon>
        <taxon>Pezizomycotina</taxon>
        <taxon>Sordariomycetes</taxon>
        <taxon>Sordariomycetidae</taxon>
        <taxon>Sordariales</taxon>
        <taxon>Lasiosphaeriaceae</taxon>
        <taxon>Immersiella</taxon>
    </lineage>
</organism>
<feature type="domain" description="MHYT" evidence="3">
    <location>
        <begin position="21"/>
        <end position="220"/>
    </location>
</feature>
<feature type="region of interest" description="Disordered" evidence="1">
    <location>
        <begin position="814"/>
        <end position="840"/>
    </location>
</feature>
<feature type="transmembrane region" description="Helical" evidence="2">
    <location>
        <begin position="24"/>
        <end position="45"/>
    </location>
</feature>
<dbReference type="InterPro" id="IPR005330">
    <property type="entry name" value="MHYT_dom"/>
</dbReference>
<comment type="caution">
    <text evidence="4">The sequence shown here is derived from an EMBL/GenBank/DDBJ whole genome shotgun (WGS) entry which is preliminary data.</text>
</comment>
<keyword evidence="2" id="KW-0472">Membrane</keyword>
<reference evidence="4" key="1">
    <citation type="submission" date="2023-06" db="EMBL/GenBank/DDBJ databases">
        <title>Genome-scale phylogeny and comparative genomics of the fungal order Sordariales.</title>
        <authorList>
            <consortium name="Lawrence Berkeley National Laboratory"/>
            <person name="Hensen N."/>
            <person name="Bonometti L."/>
            <person name="Westerberg I."/>
            <person name="Brannstrom I.O."/>
            <person name="Guillou S."/>
            <person name="Cros-Aarteil S."/>
            <person name="Calhoun S."/>
            <person name="Haridas S."/>
            <person name="Kuo A."/>
            <person name="Mondo S."/>
            <person name="Pangilinan J."/>
            <person name="Riley R."/>
            <person name="Labutti K."/>
            <person name="Andreopoulos B."/>
            <person name="Lipzen A."/>
            <person name="Chen C."/>
            <person name="Yanf M."/>
            <person name="Daum C."/>
            <person name="Ng V."/>
            <person name="Clum A."/>
            <person name="Steindorff A."/>
            <person name="Ohm R."/>
            <person name="Martin F."/>
            <person name="Silar P."/>
            <person name="Natvig D."/>
            <person name="Lalanne C."/>
            <person name="Gautier V."/>
            <person name="Ament-Velasquez S.L."/>
            <person name="Kruys A."/>
            <person name="Hutchinson M.I."/>
            <person name="Powell A.J."/>
            <person name="Barry K."/>
            <person name="Miller A.N."/>
            <person name="Grigoriev I.V."/>
            <person name="Debuchy R."/>
            <person name="Gladieux P."/>
            <person name="Thoren M.H."/>
            <person name="Johannesson H."/>
        </authorList>
    </citation>
    <scope>NUCLEOTIDE SEQUENCE</scope>
    <source>
        <strain evidence="4">CBS 606.72</strain>
    </source>
</reference>
<dbReference type="PANTHER" id="PTHR35152">
    <property type="entry name" value="DOMAIN SIGNALLING PROTEIN, PUTATIVE (AFU_ORTHOLOGUE AFUA_5G11310)-RELATED"/>
    <property type="match status" value="1"/>
</dbReference>
<evidence type="ECO:0000313" key="4">
    <source>
        <dbReference type="EMBL" id="KAK0624158.1"/>
    </source>
</evidence>
<evidence type="ECO:0000313" key="5">
    <source>
        <dbReference type="Proteomes" id="UP001175000"/>
    </source>
</evidence>
<feature type="transmembrane region" description="Helical" evidence="2">
    <location>
        <begin position="126"/>
        <end position="146"/>
    </location>
</feature>
<evidence type="ECO:0000259" key="3">
    <source>
        <dbReference type="PROSITE" id="PS50924"/>
    </source>
</evidence>
<keyword evidence="5" id="KW-1185">Reference proteome</keyword>
<evidence type="ECO:0000256" key="1">
    <source>
        <dbReference type="SAM" id="MobiDB-lite"/>
    </source>
</evidence>
<proteinExistence type="predicted"/>
<feature type="transmembrane region" description="Helical" evidence="2">
    <location>
        <begin position="98"/>
        <end position="119"/>
    </location>
</feature>
<evidence type="ECO:0000256" key="2">
    <source>
        <dbReference type="SAM" id="Phobius"/>
    </source>
</evidence>
<gene>
    <name evidence="4" type="ORF">B0T14DRAFT_193626</name>
</gene>
<dbReference type="AlphaFoldDB" id="A0AA40C4L4"/>
<keyword evidence="2" id="KW-0812">Transmembrane</keyword>